<dbReference type="EMBL" id="GIFC01005208">
    <property type="protein sequence ID" value="MXU87291.1"/>
    <property type="molecule type" value="Transcribed_RNA"/>
</dbReference>
<name>A0A6B0UA58_IXORI</name>
<evidence type="ECO:0000313" key="1">
    <source>
        <dbReference type="EMBL" id="MXU87291.1"/>
    </source>
</evidence>
<protein>
    <submittedName>
        <fullName evidence="1">Uncharacterized protein</fullName>
    </submittedName>
</protein>
<sequence>MTSAVSASKRGRTMPLLCAGGLLRWEPAVLPSVESHRRFLGRGGSCCSLPVLGRHLGHLGARWGCREALFGGLRLRLPCLVKAGGRWKCAATLLK</sequence>
<proteinExistence type="predicted"/>
<reference evidence="1" key="1">
    <citation type="submission" date="2019-12" db="EMBL/GenBank/DDBJ databases">
        <title>An insight into the sialome of adult female Ixodes ricinus ticks feeding for 6 days.</title>
        <authorList>
            <person name="Perner J."/>
            <person name="Ribeiro J.M.C."/>
        </authorList>
    </citation>
    <scope>NUCLEOTIDE SEQUENCE</scope>
    <source>
        <strain evidence="1">Semi-engorged</strain>
        <tissue evidence="1">Salivary glands</tissue>
    </source>
</reference>
<dbReference type="AlphaFoldDB" id="A0A6B0UA58"/>
<organism evidence="1">
    <name type="scientific">Ixodes ricinus</name>
    <name type="common">Common tick</name>
    <name type="synonym">Acarus ricinus</name>
    <dbReference type="NCBI Taxonomy" id="34613"/>
    <lineage>
        <taxon>Eukaryota</taxon>
        <taxon>Metazoa</taxon>
        <taxon>Ecdysozoa</taxon>
        <taxon>Arthropoda</taxon>
        <taxon>Chelicerata</taxon>
        <taxon>Arachnida</taxon>
        <taxon>Acari</taxon>
        <taxon>Parasitiformes</taxon>
        <taxon>Ixodida</taxon>
        <taxon>Ixodoidea</taxon>
        <taxon>Ixodidae</taxon>
        <taxon>Ixodinae</taxon>
        <taxon>Ixodes</taxon>
    </lineage>
</organism>
<accession>A0A6B0UA58</accession>